<feature type="domain" description="Nucleotidyl transferase" evidence="8">
    <location>
        <begin position="1"/>
        <end position="279"/>
    </location>
</feature>
<dbReference type="InterPro" id="IPR054566">
    <property type="entry name" value="ManC/GMP-like_b-helix"/>
</dbReference>
<dbReference type="KEGG" id="xcl:G4Z02_01725"/>
<dbReference type="InterPro" id="IPR005835">
    <property type="entry name" value="NTP_transferase_dom"/>
</dbReference>
<keyword evidence="6" id="KW-0342">GTP-binding</keyword>
<dbReference type="InterPro" id="IPR051161">
    <property type="entry name" value="Mannose-6P_isomerase_type2"/>
</dbReference>
<name>A0A7L7KTN4_9MOLU</name>
<keyword evidence="4 10" id="KW-0548">Nucleotidyltransferase</keyword>
<dbReference type="EMBL" id="CP048914">
    <property type="protein sequence ID" value="QMS85995.1"/>
    <property type="molecule type" value="Genomic_DNA"/>
</dbReference>
<dbReference type="AlphaFoldDB" id="A0A7L7KTN4"/>
<dbReference type="InterPro" id="IPR049577">
    <property type="entry name" value="GMPP_N"/>
</dbReference>
<proteinExistence type="inferred from homology"/>
<evidence type="ECO:0000256" key="3">
    <source>
        <dbReference type="ARBA" id="ARBA00022679"/>
    </source>
</evidence>
<dbReference type="CDD" id="cd02509">
    <property type="entry name" value="GDP-M1P_Guanylyltransferase"/>
    <property type="match status" value="1"/>
</dbReference>
<keyword evidence="3 10" id="KW-0808">Transferase</keyword>
<dbReference type="GO" id="GO:0009298">
    <property type="term" value="P:GDP-mannose biosynthetic process"/>
    <property type="evidence" value="ECO:0007669"/>
    <property type="project" value="TreeGrafter"/>
</dbReference>
<keyword evidence="5" id="KW-0547">Nucleotide-binding</keyword>
<organism evidence="10 11">
    <name type="scientific">Candidatus Xianfuyuplasma coldseepsis</name>
    <dbReference type="NCBI Taxonomy" id="2782163"/>
    <lineage>
        <taxon>Bacteria</taxon>
        <taxon>Bacillati</taxon>
        <taxon>Mycoplasmatota</taxon>
        <taxon>Mollicutes</taxon>
        <taxon>Candidatus Izemoplasmatales</taxon>
        <taxon>Candidatus Izemoplasmataceae</taxon>
        <taxon>Candidatus Xianfuyuplasma</taxon>
    </lineage>
</organism>
<reference evidence="10 11" key="1">
    <citation type="submission" date="2020-02" db="EMBL/GenBank/DDBJ databases">
        <authorList>
            <person name="Zheng R.K."/>
            <person name="Sun C.M."/>
        </authorList>
    </citation>
    <scope>NUCLEOTIDE SEQUENCE [LARGE SCALE GENOMIC DNA]</scope>
    <source>
        <strain evidence="11">zrk13</strain>
    </source>
</reference>
<comment type="catalytic activity">
    <reaction evidence="7">
        <text>alpha-D-mannose 1-phosphate + GTP + H(+) = GDP-alpha-D-mannose + diphosphate</text>
        <dbReference type="Rhea" id="RHEA:15229"/>
        <dbReference type="ChEBI" id="CHEBI:15378"/>
        <dbReference type="ChEBI" id="CHEBI:33019"/>
        <dbReference type="ChEBI" id="CHEBI:37565"/>
        <dbReference type="ChEBI" id="CHEBI:57527"/>
        <dbReference type="ChEBI" id="CHEBI:58409"/>
        <dbReference type="EC" id="2.7.7.13"/>
    </reaction>
</comment>
<keyword evidence="11" id="KW-1185">Reference proteome</keyword>
<dbReference type="FunFam" id="3.90.550.10:FF:000046">
    <property type="entry name" value="Mannose-1-phosphate guanylyltransferase (GDP)"/>
    <property type="match status" value="1"/>
</dbReference>
<dbReference type="GO" id="GO:0005525">
    <property type="term" value="F:GTP binding"/>
    <property type="evidence" value="ECO:0007669"/>
    <property type="project" value="UniProtKB-KW"/>
</dbReference>
<protein>
    <recommendedName>
        <fullName evidence="2">mannose-1-phosphate guanylyltransferase</fullName>
        <ecNumber evidence="2">2.7.7.13</ecNumber>
    </recommendedName>
</protein>
<dbReference type="Proteomes" id="UP000514720">
    <property type="component" value="Chromosome"/>
</dbReference>
<dbReference type="EC" id="2.7.7.13" evidence="2"/>
<evidence type="ECO:0000256" key="2">
    <source>
        <dbReference type="ARBA" id="ARBA00012387"/>
    </source>
</evidence>
<accession>A0A7L7KTN4</accession>
<evidence type="ECO:0000313" key="10">
    <source>
        <dbReference type="EMBL" id="QMS85995.1"/>
    </source>
</evidence>
<evidence type="ECO:0000256" key="6">
    <source>
        <dbReference type="ARBA" id="ARBA00023134"/>
    </source>
</evidence>
<dbReference type="SUPFAM" id="SSF159283">
    <property type="entry name" value="Guanosine diphospho-D-mannose pyrophosphorylase/mannose-6-phosphate isomerase linker domain"/>
    <property type="match status" value="1"/>
</dbReference>
<comment type="similarity">
    <text evidence="1">Belongs to the mannose-6-phosphate isomerase type 2 family.</text>
</comment>
<dbReference type="InterPro" id="IPR029044">
    <property type="entry name" value="Nucleotide-diphossugar_trans"/>
</dbReference>
<evidence type="ECO:0000256" key="4">
    <source>
        <dbReference type="ARBA" id="ARBA00022695"/>
    </source>
</evidence>
<evidence type="ECO:0000256" key="5">
    <source>
        <dbReference type="ARBA" id="ARBA00022741"/>
    </source>
</evidence>
<evidence type="ECO:0000259" key="9">
    <source>
        <dbReference type="Pfam" id="PF22640"/>
    </source>
</evidence>
<evidence type="ECO:0000256" key="1">
    <source>
        <dbReference type="ARBA" id="ARBA00006115"/>
    </source>
</evidence>
<evidence type="ECO:0000256" key="7">
    <source>
        <dbReference type="ARBA" id="ARBA00047343"/>
    </source>
</evidence>
<dbReference type="Gene3D" id="3.90.550.10">
    <property type="entry name" value="Spore Coat Polysaccharide Biosynthesis Protein SpsA, Chain A"/>
    <property type="match status" value="1"/>
</dbReference>
<dbReference type="PANTHER" id="PTHR46390:SF1">
    <property type="entry name" value="MANNOSE-1-PHOSPHATE GUANYLYLTRANSFERASE"/>
    <property type="match status" value="1"/>
</dbReference>
<dbReference type="Pfam" id="PF22640">
    <property type="entry name" value="ManC_GMP_beta-helix"/>
    <property type="match status" value="1"/>
</dbReference>
<evidence type="ECO:0000259" key="8">
    <source>
        <dbReference type="Pfam" id="PF00483"/>
    </source>
</evidence>
<dbReference type="SUPFAM" id="SSF53448">
    <property type="entry name" value="Nucleotide-diphospho-sugar transferases"/>
    <property type="match status" value="1"/>
</dbReference>
<feature type="domain" description="MannoseP isomerase/GMP-like beta-helix" evidence="9">
    <location>
        <begin position="290"/>
        <end position="343"/>
    </location>
</feature>
<evidence type="ECO:0000313" key="11">
    <source>
        <dbReference type="Proteomes" id="UP000514720"/>
    </source>
</evidence>
<dbReference type="Pfam" id="PF00483">
    <property type="entry name" value="NTP_transferase"/>
    <property type="match status" value="1"/>
</dbReference>
<sequence>MAGGSGERFWPLSTKENPKQLLSLASNKSMIRETVERILNLVDYDDIYIATNAIQAVGIKKQIPELREENIIIEPAFRDTAAAIAYGSTYISKYENNPTITVLAADHLIEDVDGFIESLKLAKEEAERGSIVTLGVKPTKPETGYGYIQLNTLSINQICSTKRFMEKPNYETALDYLNDGNYVWNSGMFIFKYDTIMNELEKYVPNHVQTIQKLQPIIKNHTGIELSKKVKDLFNTFKRISIDYAVMEKSQIIKCIPVDIGWNDVGGFNSLPDLFQLDQESNVVKNANYFFLDSNNNIVISDKEESLITTIGVTNMVIVDSHNGILICDRSETEKIKLLLTKLSKLEIIE</sequence>
<dbReference type="GO" id="GO:0004475">
    <property type="term" value="F:mannose-1-phosphate guanylyltransferase (GTP) activity"/>
    <property type="evidence" value="ECO:0007669"/>
    <property type="project" value="UniProtKB-EC"/>
</dbReference>
<dbReference type="PANTHER" id="PTHR46390">
    <property type="entry name" value="MANNOSE-1-PHOSPHATE GUANYLYLTRANSFERASE"/>
    <property type="match status" value="1"/>
</dbReference>
<gene>
    <name evidence="10" type="ORF">G4Z02_01725</name>
</gene>